<dbReference type="RefSeq" id="WP_254156762.1">
    <property type="nucleotide sequence ID" value="NZ_JAHESD010000079.1"/>
</dbReference>
<comment type="similarity">
    <text evidence="1 2">Belongs to the arylamine N-acetyltransferase family.</text>
</comment>
<sequence>MDKNCYLRRIGVPEKAIRIDDATLIQLHESHVFNVPFENLDVHYKRIFDLEPQNVYNKVVAESRGGFCYELNSLFNWLLCGLGFKSKIISARIFDDAGGLGPEYDHMSVYVETTKKFLLDVGFGDLFIKPLEIKNGIQTDGRSFFKIEELGEMNYLLSMSSDGTDFHKKYTFNLTDVTIDRFHDICFDKQTNPMSYFVKNTVCTKPTTAGRVTLFNDKLVEKRNGERLERVIGSDEELRLELKEQFGIVVR</sequence>
<dbReference type="InterPro" id="IPR038765">
    <property type="entry name" value="Papain-like_cys_pep_sf"/>
</dbReference>
<keyword evidence="4" id="KW-1185">Reference proteome</keyword>
<dbReference type="PANTHER" id="PTHR11786:SF0">
    <property type="entry name" value="ARYLAMINE N-ACETYLTRANSFERASE 4-RELATED"/>
    <property type="match status" value="1"/>
</dbReference>
<evidence type="ECO:0000313" key="3">
    <source>
        <dbReference type="EMBL" id="MBT1706041.1"/>
    </source>
</evidence>
<dbReference type="SUPFAM" id="SSF54001">
    <property type="entry name" value="Cysteine proteinases"/>
    <property type="match status" value="1"/>
</dbReference>
<proteinExistence type="inferred from homology"/>
<accession>A0ABS5VXI9</accession>
<dbReference type="InterPro" id="IPR053710">
    <property type="entry name" value="Arylamine_NAT_domain_sf"/>
</dbReference>
<dbReference type="Proteomes" id="UP000772618">
    <property type="component" value="Unassembled WGS sequence"/>
</dbReference>
<protein>
    <submittedName>
        <fullName evidence="3">Arylamine N-acetyltransferase</fullName>
    </submittedName>
</protein>
<reference evidence="3 4" key="1">
    <citation type="submission" date="2021-05" db="EMBL/GenBank/DDBJ databases">
        <title>A Polyphasic approach of four new species of the genus Ohtaekwangia: Ohtaekwangia histidinii sp. nov., Ohtaekwangia cretensis sp. nov., Ohtaekwangia indiensis sp. nov., Ohtaekwangia reichenbachii sp. nov. from diverse environment.</title>
        <authorList>
            <person name="Octaviana S."/>
        </authorList>
    </citation>
    <scope>NUCLEOTIDE SEQUENCE [LARGE SCALE GENOMIC DNA]</scope>
    <source>
        <strain evidence="3 4">PWU20</strain>
    </source>
</reference>
<evidence type="ECO:0000256" key="2">
    <source>
        <dbReference type="RuleBase" id="RU003452"/>
    </source>
</evidence>
<dbReference type="PANTHER" id="PTHR11786">
    <property type="entry name" value="N-HYDROXYARYLAMINE O-ACETYLTRANSFERASE"/>
    <property type="match status" value="1"/>
</dbReference>
<evidence type="ECO:0000313" key="4">
    <source>
        <dbReference type="Proteomes" id="UP000772618"/>
    </source>
</evidence>
<dbReference type="EMBL" id="JAHESD010000079">
    <property type="protein sequence ID" value="MBT1706041.1"/>
    <property type="molecule type" value="Genomic_DNA"/>
</dbReference>
<evidence type="ECO:0000256" key="1">
    <source>
        <dbReference type="ARBA" id="ARBA00006547"/>
    </source>
</evidence>
<dbReference type="InterPro" id="IPR001447">
    <property type="entry name" value="Arylamine_N-AcTrfase"/>
</dbReference>
<dbReference type="Gene3D" id="3.30.2140.20">
    <property type="match status" value="1"/>
</dbReference>
<name>A0ABS5VXI9_9BACT</name>
<comment type="caution">
    <text evidence="3">The sequence shown here is derived from an EMBL/GenBank/DDBJ whole genome shotgun (WGS) entry which is preliminary data.</text>
</comment>
<dbReference type="PRINTS" id="PR01543">
    <property type="entry name" value="ANATRNSFRASE"/>
</dbReference>
<organism evidence="3 4">
    <name type="scientific">Chryseosolibacter indicus</name>
    <dbReference type="NCBI Taxonomy" id="2782351"/>
    <lineage>
        <taxon>Bacteria</taxon>
        <taxon>Pseudomonadati</taxon>
        <taxon>Bacteroidota</taxon>
        <taxon>Cytophagia</taxon>
        <taxon>Cytophagales</taxon>
        <taxon>Chryseotaleaceae</taxon>
        <taxon>Chryseosolibacter</taxon>
    </lineage>
</organism>
<dbReference type="Pfam" id="PF00797">
    <property type="entry name" value="Acetyltransf_2"/>
    <property type="match status" value="1"/>
</dbReference>
<gene>
    <name evidence="3" type="ORF">KK060_22310</name>
</gene>